<feature type="domain" description="N-acetyltransferase" evidence="1">
    <location>
        <begin position="110"/>
        <end position="242"/>
    </location>
</feature>
<dbReference type="Pfam" id="PF00583">
    <property type="entry name" value="Acetyltransf_1"/>
    <property type="match status" value="1"/>
</dbReference>
<dbReference type="PANTHER" id="PTHR42791:SF2">
    <property type="entry name" value="N-ACETYLTRANSFERASE DOMAIN-CONTAINING PROTEIN"/>
    <property type="match status" value="1"/>
</dbReference>
<accession>A0A6A5ZBR0</accession>
<dbReference type="InterPro" id="IPR000182">
    <property type="entry name" value="GNAT_dom"/>
</dbReference>
<protein>
    <submittedName>
        <fullName evidence="2">Acyl-CoA N-acyltransferase</fullName>
    </submittedName>
</protein>
<evidence type="ECO:0000313" key="3">
    <source>
        <dbReference type="Proteomes" id="UP000799770"/>
    </source>
</evidence>
<keyword evidence="2" id="KW-0012">Acyltransferase</keyword>
<evidence type="ECO:0000313" key="2">
    <source>
        <dbReference type="EMBL" id="KAF2116363.1"/>
    </source>
</evidence>
<evidence type="ECO:0000259" key="1">
    <source>
        <dbReference type="PROSITE" id="PS51186"/>
    </source>
</evidence>
<dbReference type="InterPro" id="IPR052523">
    <property type="entry name" value="Trichothecene_AcTrans"/>
</dbReference>
<dbReference type="Gene3D" id="3.40.630.30">
    <property type="match status" value="1"/>
</dbReference>
<dbReference type="PROSITE" id="PS51186">
    <property type="entry name" value="GNAT"/>
    <property type="match status" value="1"/>
</dbReference>
<dbReference type="GO" id="GO:0016747">
    <property type="term" value="F:acyltransferase activity, transferring groups other than amino-acyl groups"/>
    <property type="evidence" value="ECO:0007669"/>
    <property type="project" value="InterPro"/>
</dbReference>
<dbReference type="Proteomes" id="UP000799770">
    <property type="component" value="Unassembled WGS sequence"/>
</dbReference>
<dbReference type="SUPFAM" id="SSF55729">
    <property type="entry name" value="Acyl-CoA N-acyltransferases (Nat)"/>
    <property type="match status" value="1"/>
</dbReference>
<proteinExistence type="predicted"/>
<keyword evidence="2" id="KW-0808">Transferase</keyword>
<gene>
    <name evidence="2" type="ORF">BDV96DRAFT_645690</name>
</gene>
<name>A0A6A5ZBR0_9PLEO</name>
<dbReference type="PANTHER" id="PTHR42791">
    <property type="entry name" value="GNAT FAMILY ACETYLTRANSFERASE"/>
    <property type="match status" value="1"/>
</dbReference>
<dbReference type="InterPro" id="IPR016181">
    <property type="entry name" value="Acyl_CoA_acyltransferase"/>
</dbReference>
<dbReference type="CDD" id="cd04301">
    <property type="entry name" value="NAT_SF"/>
    <property type="match status" value="1"/>
</dbReference>
<dbReference type="AlphaFoldDB" id="A0A6A5ZBR0"/>
<reference evidence="2" key="1">
    <citation type="journal article" date="2020" name="Stud. Mycol.">
        <title>101 Dothideomycetes genomes: a test case for predicting lifestyles and emergence of pathogens.</title>
        <authorList>
            <person name="Haridas S."/>
            <person name="Albert R."/>
            <person name="Binder M."/>
            <person name="Bloem J."/>
            <person name="Labutti K."/>
            <person name="Salamov A."/>
            <person name="Andreopoulos B."/>
            <person name="Baker S."/>
            <person name="Barry K."/>
            <person name="Bills G."/>
            <person name="Bluhm B."/>
            <person name="Cannon C."/>
            <person name="Castanera R."/>
            <person name="Culley D."/>
            <person name="Daum C."/>
            <person name="Ezra D."/>
            <person name="Gonzalez J."/>
            <person name="Henrissat B."/>
            <person name="Kuo A."/>
            <person name="Liang C."/>
            <person name="Lipzen A."/>
            <person name="Lutzoni F."/>
            <person name="Magnuson J."/>
            <person name="Mondo S."/>
            <person name="Nolan M."/>
            <person name="Ohm R."/>
            <person name="Pangilinan J."/>
            <person name="Park H.-J."/>
            <person name="Ramirez L."/>
            <person name="Alfaro M."/>
            <person name="Sun H."/>
            <person name="Tritt A."/>
            <person name="Yoshinaga Y."/>
            <person name="Zwiers L.-H."/>
            <person name="Turgeon B."/>
            <person name="Goodwin S."/>
            <person name="Spatafora J."/>
            <person name="Crous P."/>
            <person name="Grigoriev I."/>
        </authorList>
    </citation>
    <scope>NUCLEOTIDE SEQUENCE</scope>
    <source>
        <strain evidence="2">CBS 627.86</strain>
    </source>
</reference>
<keyword evidence="3" id="KW-1185">Reference proteome</keyword>
<sequence>MATKPKSKRFLPHELLLTPATDADLLSLSQGYYNAFEESWFDFIEPHPLRPSDDSLRAFRFAERMKPWIREPHTRFTVVKLSPAASEYDAKNPDRVIGHAGWILPAHTKTSIVNFWRRDASDLLSWREKMGWTKEYEDELWSGTDVEALDTKTFAPFDKTREAYLGGVGHWHLAPLWVVPEFQGRGVGSLLIKDGIRLAEEAEEKPVMYLEALADARPVYAHFGYEAVKGPGSANVMIKNAPEHVETMTEEEWTAEQEEKRKGIEQS</sequence>
<dbReference type="OrthoDB" id="196847at2759"/>
<organism evidence="2 3">
    <name type="scientific">Lophiotrema nucula</name>
    <dbReference type="NCBI Taxonomy" id="690887"/>
    <lineage>
        <taxon>Eukaryota</taxon>
        <taxon>Fungi</taxon>
        <taxon>Dikarya</taxon>
        <taxon>Ascomycota</taxon>
        <taxon>Pezizomycotina</taxon>
        <taxon>Dothideomycetes</taxon>
        <taxon>Pleosporomycetidae</taxon>
        <taxon>Pleosporales</taxon>
        <taxon>Lophiotremataceae</taxon>
        <taxon>Lophiotrema</taxon>
    </lineage>
</organism>
<dbReference type="EMBL" id="ML977321">
    <property type="protein sequence ID" value="KAF2116363.1"/>
    <property type="molecule type" value="Genomic_DNA"/>
</dbReference>